<keyword evidence="4" id="KW-1185">Reference proteome</keyword>
<dbReference type="AlphaFoldDB" id="A0A2R5G3Q0"/>
<dbReference type="EMBL" id="BEYU01000014">
    <property type="protein sequence ID" value="GBG25667.1"/>
    <property type="molecule type" value="Genomic_DNA"/>
</dbReference>
<dbReference type="InterPro" id="IPR029017">
    <property type="entry name" value="Enolase-like_N"/>
</dbReference>
<dbReference type="SMART" id="SM01193">
    <property type="entry name" value="Enolase_N"/>
    <property type="match status" value="1"/>
</dbReference>
<dbReference type="GO" id="GO:0006096">
    <property type="term" value="P:glycolytic process"/>
    <property type="evidence" value="ECO:0007669"/>
    <property type="project" value="InterPro"/>
</dbReference>
<dbReference type="Gene3D" id="3.20.20.120">
    <property type="entry name" value="Enolase-like C-terminal domain"/>
    <property type="match status" value="1"/>
</dbReference>
<name>A0A2R5G3Q0_9STRA</name>
<feature type="domain" description="Enolase N-terminal" evidence="2">
    <location>
        <begin position="35"/>
        <end position="143"/>
    </location>
</feature>
<evidence type="ECO:0000256" key="1">
    <source>
        <dbReference type="ARBA" id="ARBA00022842"/>
    </source>
</evidence>
<reference evidence="3 4" key="1">
    <citation type="submission" date="2017-12" db="EMBL/GenBank/DDBJ databases">
        <title>Sequencing, de novo assembly and annotation of complete genome of a new Thraustochytrid species, strain FCC1311.</title>
        <authorList>
            <person name="Sedici K."/>
            <person name="Godart F."/>
            <person name="Aiese Cigliano R."/>
            <person name="Sanseverino W."/>
            <person name="Barakat M."/>
            <person name="Ortet P."/>
            <person name="Marechal E."/>
            <person name="Cagnac O."/>
            <person name="Amato A."/>
        </authorList>
    </citation>
    <scope>NUCLEOTIDE SEQUENCE [LARGE SCALE GENOMIC DNA]</scope>
</reference>
<dbReference type="InterPro" id="IPR036849">
    <property type="entry name" value="Enolase-like_C_sf"/>
</dbReference>
<protein>
    <submittedName>
        <fullName evidence="3">Enolase</fullName>
    </submittedName>
</protein>
<comment type="caution">
    <text evidence="3">The sequence shown here is derived from an EMBL/GenBank/DDBJ whole genome shotgun (WGS) entry which is preliminary data.</text>
</comment>
<dbReference type="Proteomes" id="UP000241890">
    <property type="component" value="Unassembled WGS sequence"/>
</dbReference>
<evidence type="ECO:0000313" key="3">
    <source>
        <dbReference type="EMBL" id="GBG25667.1"/>
    </source>
</evidence>
<accession>A0A2R5G3Q0</accession>
<dbReference type="Pfam" id="PF03952">
    <property type="entry name" value="Enolase_N"/>
    <property type="match status" value="1"/>
</dbReference>
<dbReference type="PANTHER" id="PTHR11902">
    <property type="entry name" value="ENOLASE"/>
    <property type="match status" value="1"/>
</dbReference>
<proteinExistence type="predicted"/>
<evidence type="ECO:0000259" key="2">
    <source>
        <dbReference type="SMART" id="SM01193"/>
    </source>
</evidence>
<dbReference type="SUPFAM" id="SSF51604">
    <property type="entry name" value="Enolase C-terminal domain-like"/>
    <property type="match status" value="1"/>
</dbReference>
<dbReference type="GO" id="GO:0000015">
    <property type="term" value="C:phosphopyruvate hydratase complex"/>
    <property type="evidence" value="ECO:0007669"/>
    <property type="project" value="InterPro"/>
</dbReference>
<dbReference type="SUPFAM" id="SSF54826">
    <property type="entry name" value="Enolase N-terminal domain-like"/>
    <property type="match status" value="1"/>
</dbReference>
<evidence type="ECO:0000313" key="4">
    <source>
        <dbReference type="Proteomes" id="UP000241890"/>
    </source>
</evidence>
<sequence>MLGARLARAGGRGAALAAAAQKAAQGRGPRGARAFSVRLLGARGRETGRQGEIEVAVETSAGDHTVTVREANPARAAEALEGEISRLINGLDPTDQRGVDSLLCQMDGTADRSEFTPGAILGVSVATAIAGAHAADLKLFVHLAKLAGKSTLRMPMPISTLPSLPMVSMIPFGDTCLRNAIDRFRVILQDVKVAADGPELSPKAQLRALMRPLKSRDMLGEVALGLHVDADTDREKVAEFMNKFPLAMLQLKDTEETEAESLTAALGEELQIFGGLELYQSLDAITYALQNEIVNSVIVDPDSLGTVSAVIDAGNLVDQAPGVATLLWDTHLQADSMQEFLAHLALSQCIAAVSVADIDGPFAKELCSLEALLNPTSPPE</sequence>
<dbReference type="InterPro" id="IPR000941">
    <property type="entry name" value="Enolase"/>
</dbReference>
<dbReference type="GO" id="GO:0000287">
    <property type="term" value="F:magnesium ion binding"/>
    <property type="evidence" value="ECO:0007669"/>
    <property type="project" value="InterPro"/>
</dbReference>
<organism evidence="3 4">
    <name type="scientific">Hondaea fermentalgiana</name>
    <dbReference type="NCBI Taxonomy" id="2315210"/>
    <lineage>
        <taxon>Eukaryota</taxon>
        <taxon>Sar</taxon>
        <taxon>Stramenopiles</taxon>
        <taxon>Bigyra</taxon>
        <taxon>Labyrinthulomycetes</taxon>
        <taxon>Thraustochytrida</taxon>
        <taxon>Thraustochytriidae</taxon>
        <taxon>Hondaea</taxon>
    </lineage>
</organism>
<dbReference type="InParanoid" id="A0A2R5G3Q0"/>
<dbReference type="GO" id="GO:0004634">
    <property type="term" value="F:phosphopyruvate hydratase activity"/>
    <property type="evidence" value="ECO:0007669"/>
    <property type="project" value="InterPro"/>
</dbReference>
<dbReference type="PANTHER" id="PTHR11902:SF1">
    <property type="entry name" value="ENOLASE"/>
    <property type="match status" value="1"/>
</dbReference>
<dbReference type="Gene3D" id="3.30.390.10">
    <property type="entry name" value="Enolase-like, N-terminal domain"/>
    <property type="match status" value="1"/>
</dbReference>
<keyword evidence="1" id="KW-0460">Magnesium</keyword>
<dbReference type="InterPro" id="IPR020811">
    <property type="entry name" value="Enolase_N"/>
</dbReference>
<gene>
    <name evidence="3" type="ORF">FCC1311_018862</name>
</gene>